<comment type="caution">
    <text evidence="2">The sequence shown here is derived from an EMBL/GenBank/DDBJ whole genome shotgun (WGS) entry which is preliminary data.</text>
</comment>
<feature type="region of interest" description="Disordered" evidence="1">
    <location>
        <begin position="169"/>
        <end position="201"/>
    </location>
</feature>
<organism evidence="2 3">
    <name type="scientific">Armillaria borealis</name>
    <dbReference type="NCBI Taxonomy" id="47425"/>
    <lineage>
        <taxon>Eukaryota</taxon>
        <taxon>Fungi</taxon>
        <taxon>Dikarya</taxon>
        <taxon>Basidiomycota</taxon>
        <taxon>Agaricomycotina</taxon>
        <taxon>Agaricomycetes</taxon>
        <taxon>Agaricomycetidae</taxon>
        <taxon>Agaricales</taxon>
        <taxon>Marasmiineae</taxon>
        <taxon>Physalacriaceae</taxon>
        <taxon>Armillaria</taxon>
    </lineage>
</organism>
<dbReference type="AlphaFoldDB" id="A0AA39MRD2"/>
<feature type="compositionally biased region" description="Basic and acidic residues" evidence="1">
    <location>
        <begin position="192"/>
        <end position="201"/>
    </location>
</feature>
<keyword evidence="3" id="KW-1185">Reference proteome</keyword>
<proteinExistence type="predicted"/>
<feature type="compositionally biased region" description="Low complexity" evidence="1">
    <location>
        <begin position="174"/>
        <end position="191"/>
    </location>
</feature>
<evidence type="ECO:0000313" key="3">
    <source>
        <dbReference type="Proteomes" id="UP001175226"/>
    </source>
</evidence>
<dbReference type="EMBL" id="JAUEPT010000024">
    <property type="protein sequence ID" value="KAK0443000.1"/>
    <property type="molecule type" value="Genomic_DNA"/>
</dbReference>
<feature type="region of interest" description="Disordered" evidence="1">
    <location>
        <begin position="116"/>
        <end position="145"/>
    </location>
</feature>
<reference evidence="2" key="1">
    <citation type="submission" date="2023-06" db="EMBL/GenBank/DDBJ databases">
        <authorList>
            <consortium name="Lawrence Berkeley National Laboratory"/>
            <person name="Ahrendt S."/>
            <person name="Sahu N."/>
            <person name="Indic B."/>
            <person name="Wong-Bajracharya J."/>
            <person name="Merenyi Z."/>
            <person name="Ke H.-M."/>
            <person name="Monk M."/>
            <person name="Kocsube S."/>
            <person name="Drula E."/>
            <person name="Lipzen A."/>
            <person name="Balint B."/>
            <person name="Henrissat B."/>
            <person name="Andreopoulos B."/>
            <person name="Martin F.M."/>
            <person name="Harder C.B."/>
            <person name="Rigling D."/>
            <person name="Ford K.L."/>
            <person name="Foster G.D."/>
            <person name="Pangilinan J."/>
            <person name="Papanicolaou A."/>
            <person name="Barry K."/>
            <person name="LaButti K."/>
            <person name="Viragh M."/>
            <person name="Koriabine M."/>
            <person name="Yan M."/>
            <person name="Riley R."/>
            <person name="Champramary S."/>
            <person name="Plett K.L."/>
            <person name="Tsai I.J."/>
            <person name="Slot J."/>
            <person name="Sipos G."/>
            <person name="Plett J."/>
            <person name="Nagy L.G."/>
            <person name="Grigoriev I.V."/>
        </authorList>
    </citation>
    <scope>NUCLEOTIDE SEQUENCE</scope>
    <source>
        <strain evidence="2">FPL87.14</strain>
    </source>
</reference>
<evidence type="ECO:0000256" key="1">
    <source>
        <dbReference type="SAM" id="MobiDB-lite"/>
    </source>
</evidence>
<gene>
    <name evidence="2" type="ORF">EV421DRAFT_1807507</name>
</gene>
<dbReference type="Proteomes" id="UP001175226">
    <property type="component" value="Unassembled WGS sequence"/>
</dbReference>
<sequence length="201" mass="22250">MTFLKFTLLSKEGDILPSNRYKRASKSPGFSRQTHHPRLSTCLLPAHSSRCVSQLLLSSLSRSPPSPLPSKLGTTRTAMLIARAKTVGARITTTETRARMAVVETALGRRCLNTRMTSRDGTRESTPPMSTRKSTKSPSRSVSASLHVLFMTTRKTTRRMTRRTIGRMTRRATGRTTRSTTTPLPGTPTTDTKSDESCHGW</sequence>
<accession>A0AA39MRD2</accession>
<evidence type="ECO:0000313" key="2">
    <source>
        <dbReference type="EMBL" id="KAK0443000.1"/>
    </source>
</evidence>
<feature type="compositionally biased region" description="Low complexity" evidence="1">
    <location>
        <begin position="125"/>
        <end position="145"/>
    </location>
</feature>
<protein>
    <submittedName>
        <fullName evidence="2">Uncharacterized protein</fullName>
    </submittedName>
</protein>
<name>A0AA39MRD2_9AGAR</name>